<evidence type="ECO:0000313" key="8">
    <source>
        <dbReference type="EMBL" id="OHA96194.1"/>
    </source>
</evidence>
<dbReference type="CDD" id="cd04179">
    <property type="entry name" value="DPM_DPG-synthase_like"/>
    <property type="match status" value="1"/>
</dbReference>
<evidence type="ECO:0000256" key="4">
    <source>
        <dbReference type="ARBA" id="ARBA00023136"/>
    </source>
</evidence>
<dbReference type="InterPro" id="IPR029044">
    <property type="entry name" value="Nucleotide-diphossugar_trans"/>
</dbReference>
<dbReference type="GO" id="GO:0006487">
    <property type="term" value="P:protein N-linked glycosylation"/>
    <property type="evidence" value="ECO:0007669"/>
    <property type="project" value="TreeGrafter"/>
</dbReference>
<gene>
    <name evidence="8" type="ORF">A3C70_01565</name>
</gene>
<feature type="transmembrane region" description="Helical" evidence="5">
    <location>
        <begin position="322"/>
        <end position="348"/>
    </location>
</feature>
<feature type="domain" description="GtrA/DPMS transmembrane" evidence="7">
    <location>
        <begin position="253"/>
        <end position="380"/>
    </location>
</feature>
<comment type="caution">
    <text evidence="8">The sequence shown here is derived from an EMBL/GenBank/DDBJ whole genome shotgun (WGS) entry which is preliminary data.</text>
</comment>
<evidence type="ECO:0000259" key="6">
    <source>
        <dbReference type="Pfam" id="PF00535"/>
    </source>
</evidence>
<feature type="transmembrane region" description="Helical" evidence="5">
    <location>
        <begin position="251"/>
        <end position="275"/>
    </location>
</feature>
<dbReference type="Gene3D" id="3.90.550.10">
    <property type="entry name" value="Spore Coat Polysaccharide Biosynthesis Protein SpsA, Chain A"/>
    <property type="match status" value="1"/>
</dbReference>
<organism evidence="8 9">
    <name type="scientific">Candidatus Zambryskibacteria bacterium RIFCSPHIGHO2_02_FULL_43_14</name>
    <dbReference type="NCBI Taxonomy" id="1802748"/>
    <lineage>
        <taxon>Bacteria</taxon>
        <taxon>Candidatus Zambryskiibacteriota</taxon>
    </lineage>
</organism>
<evidence type="ECO:0000256" key="2">
    <source>
        <dbReference type="ARBA" id="ARBA00022692"/>
    </source>
</evidence>
<comment type="subcellular location">
    <subcellularLocation>
        <location evidence="1">Membrane</location>
        <topology evidence="1">Multi-pass membrane protein</topology>
    </subcellularLocation>
</comment>
<feature type="transmembrane region" description="Helical" evidence="5">
    <location>
        <begin position="354"/>
        <end position="374"/>
    </location>
</feature>
<accession>A0A1G2TFX8</accession>
<dbReference type="Proteomes" id="UP000178175">
    <property type="component" value="Unassembled WGS sequence"/>
</dbReference>
<feature type="domain" description="Glycosyltransferase 2-like" evidence="6">
    <location>
        <begin position="11"/>
        <end position="98"/>
    </location>
</feature>
<reference evidence="8 9" key="1">
    <citation type="journal article" date="2016" name="Nat. Commun.">
        <title>Thousands of microbial genomes shed light on interconnected biogeochemical processes in an aquifer system.</title>
        <authorList>
            <person name="Anantharaman K."/>
            <person name="Brown C.T."/>
            <person name="Hug L.A."/>
            <person name="Sharon I."/>
            <person name="Castelle C.J."/>
            <person name="Probst A.J."/>
            <person name="Thomas B.C."/>
            <person name="Singh A."/>
            <person name="Wilkins M.J."/>
            <person name="Karaoz U."/>
            <person name="Brodie E.L."/>
            <person name="Williams K.H."/>
            <person name="Hubbard S.S."/>
            <person name="Banfield J.F."/>
        </authorList>
    </citation>
    <scope>NUCLEOTIDE SEQUENCE [LARGE SCALE GENOMIC DNA]</scope>
</reference>
<evidence type="ECO:0000256" key="5">
    <source>
        <dbReference type="SAM" id="Phobius"/>
    </source>
</evidence>
<evidence type="ECO:0000256" key="3">
    <source>
        <dbReference type="ARBA" id="ARBA00022989"/>
    </source>
</evidence>
<proteinExistence type="predicted"/>
<dbReference type="AlphaFoldDB" id="A0A1G2TFX8"/>
<dbReference type="SUPFAM" id="SSF53448">
    <property type="entry name" value="Nucleotide-diphospho-sugar transferases"/>
    <property type="match status" value="1"/>
</dbReference>
<sequence length="384" mass="43097">MSNMRNQLYISVVIPVYNEAEIIVSAAQAIINYLDGRGFHYELLLVENGSRDETWGLIQGLERKFKTVRGLRVGSPGHGDYGLALKTGALAARGELIVNDEIDIGNFDFYNEAIGILAVDSTIDMIIGSKTLAAGADKRPWFRRFATWCVNALLRVLLGFKGTDTHGLKAWRRVKVESVVRDCVTGKDMLASELVIRTERSGLVIREIPIKIEETREARVNIVKRIPHVFKNIYQMFVVFHIREGGLHREMLRYIVVALSCVLINLGVFNLLLFVTGIVQGFWIAIFVLLSFSLAILNAFFLNKHWVFKDSRPSTTKTYVRFIIITSTMAVVGSVMTYALTTFVVPPFGLTSHLWANVSLLLTIPVTFLGNFFGNKMLVFNSPS</sequence>
<dbReference type="EMBL" id="MHVR01000009">
    <property type="protein sequence ID" value="OHA96194.1"/>
    <property type="molecule type" value="Genomic_DNA"/>
</dbReference>
<keyword evidence="4 5" id="KW-0472">Membrane</keyword>
<keyword evidence="2 5" id="KW-0812">Transmembrane</keyword>
<name>A0A1G2TFX8_9BACT</name>
<dbReference type="InterPro" id="IPR001173">
    <property type="entry name" value="Glyco_trans_2-like"/>
</dbReference>
<evidence type="ECO:0000256" key="1">
    <source>
        <dbReference type="ARBA" id="ARBA00004141"/>
    </source>
</evidence>
<feature type="transmembrane region" description="Helical" evidence="5">
    <location>
        <begin position="281"/>
        <end position="301"/>
    </location>
</feature>
<dbReference type="GO" id="GO:0000271">
    <property type="term" value="P:polysaccharide biosynthetic process"/>
    <property type="evidence" value="ECO:0007669"/>
    <property type="project" value="InterPro"/>
</dbReference>
<protein>
    <recommendedName>
        <fullName evidence="10">Glycosyltransferase 2-like domain-containing protein</fullName>
    </recommendedName>
</protein>
<evidence type="ECO:0000313" key="9">
    <source>
        <dbReference type="Proteomes" id="UP000178175"/>
    </source>
</evidence>
<dbReference type="PANTHER" id="PTHR10859:SF91">
    <property type="entry name" value="DOLICHYL-PHOSPHATE BETA-GLUCOSYLTRANSFERASE"/>
    <property type="match status" value="1"/>
</dbReference>
<evidence type="ECO:0008006" key="10">
    <source>
        <dbReference type="Google" id="ProtNLM"/>
    </source>
</evidence>
<keyword evidence="3 5" id="KW-1133">Transmembrane helix</keyword>
<dbReference type="PANTHER" id="PTHR10859">
    <property type="entry name" value="GLYCOSYL TRANSFERASE"/>
    <property type="match status" value="1"/>
</dbReference>
<dbReference type="GO" id="GO:0016020">
    <property type="term" value="C:membrane"/>
    <property type="evidence" value="ECO:0007669"/>
    <property type="project" value="UniProtKB-SubCell"/>
</dbReference>
<dbReference type="InterPro" id="IPR007267">
    <property type="entry name" value="GtrA_DPMS_TM"/>
</dbReference>
<evidence type="ECO:0000259" key="7">
    <source>
        <dbReference type="Pfam" id="PF04138"/>
    </source>
</evidence>
<dbReference type="Pfam" id="PF00535">
    <property type="entry name" value="Glycos_transf_2"/>
    <property type="match status" value="1"/>
</dbReference>
<dbReference type="Pfam" id="PF04138">
    <property type="entry name" value="GtrA_DPMS_TM"/>
    <property type="match status" value="1"/>
</dbReference>